<dbReference type="PANTHER" id="PTHR46179:SF13">
    <property type="entry name" value="C2H2-TYPE DOMAIN-CONTAINING PROTEIN"/>
    <property type="match status" value="1"/>
</dbReference>
<sequence length="402" mass="45410">MYMLMHNSGRGSDAVEAPPFVSSVGSASQYSWESASASVESIDSVHENRDSYDHANRMSSSSNSVPVNTPETLASVNAAQSLLDLSASLHEFQHIRDHIQDHDVESECNSYQGRPYIHSPVQYGGQVFIFPPNAQIEDDGTHISATRKFKTDVRRPNSGPYYSKSSHFDRRSFNSHYPVNEHNEGQLQRPMTTDGSKSHNTISHHSTSLGDEKIPVACESPVPQGQNHTRAISRAQSNRLYICDWHGCTQSCTSADSLEKHYYSHTRIKPFLCAQVGCTGAFASIQLLAYHSETNNHEMIVSRNKQRINQDALRMRRSQYTPGDLDCTWSGCGESFDSARSLSQHHQSHLRESLFQSVCTWEDCSRVFSHNYELTEHYSKHLEESELEYEKEEANQFQPDQA</sequence>
<dbReference type="RefSeq" id="XP_014150399.1">
    <property type="nucleotide sequence ID" value="XM_014294924.1"/>
</dbReference>
<feature type="domain" description="C2H2-type" evidence="10">
    <location>
        <begin position="357"/>
        <end position="386"/>
    </location>
</feature>
<evidence type="ECO:0000256" key="7">
    <source>
        <dbReference type="ARBA" id="ARBA00023242"/>
    </source>
</evidence>
<feature type="compositionally biased region" description="Polar residues" evidence="9">
    <location>
        <begin position="185"/>
        <end position="209"/>
    </location>
</feature>
<name>A0A0L0FI84_9EUKA</name>
<comment type="subcellular location">
    <subcellularLocation>
        <location evidence="1">Nucleus</location>
    </subcellularLocation>
</comment>
<dbReference type="PROSITE" id="PS50157">
    <property type="entry name" value="ZINC_FINGER_C2H2_2"/>
    <property type="match status" value="3"/>
</dbReference>
<dbReference type="GO" id="GO:0005634">
    <property type="term" value="C:nucleus"/>
    <property type="evidence" value="ECO:0007669"/>
    <property type="project" value="UniProtKB-SubCell"/>
</dbReference>
<evidence type="ECO:0000259" key="10">
    <source>
        <dbReference type="PROSITE" id="PS50157"/>
    </source>
</evidence>
<evidence type="ECO:0000256" key="5">
    <source>
        <dbReference type="ARBA" id="ARBA00023015"/>
    </source>
</evidence>
<reference evidence="11 12" key="1">
    <citation type="submission" date="2011-02" db="EMBL/GenBank/DDBJ databases">
        <title>The Genome Sequence of Sphaeroforma arctica JP610.</title>
        <authorList>
            <consortium name="The Broad Institute Genome Sequencing Platform"/>
            <person name="Russ C."/>
            <person name="Cuomo C."/>
            <person name="Young S.K."/>
            <person name="Zeng Q."/>
            <person name="Gargeya S."/>
            <person name="Alvarado L."/>
            <person name="Berlin A."/>
            <person name="Chapman S.B."/>
            <person name="Chen Z."/>
            <person name="Freedman E."/>
            <person name="Gellesch M."/>
            <person name="Goldberg J."/>
            <person name="Griggs A."/>
            <person name="Gujja S."/>
            <person name="Heilman E."/>
            <person name="Heiman D."/>
            <person name="Howarth C."/>
            <person name="Mehta T."/>
            <person name="Neiman D."/>
            <person name="Pearson M."/>
            <person name="Roberts A."/>
            <person name="Saif S."/>
            <person name="Shea T."/>
            <person name="Shenoy N."/>
            <person name="Sisk P."/>
            <person name="Stolte C."/>
            <person name="Sykes S."/>
            <person name="White J."/>
            <person name="Yandava C."/>
            <person name="Burger G."/>
            <person name="Gray M.W."/>
            <person name="Holland P.W.H."/>
            <person name="King N."/>
            <person name="Lang F.B.F."/>
            <person name="Roger A.J."/>
            <person name="Ruiz-Trillo I."/>
            <person name="Haas B."/>
            <person name="Nusbaum C."/>
            <person name="Birren B."/>
        </authorList>
    </citation>
    <scope>NUCLEOTIDE SEQUENCE [LARGE SCALE GENOMIC DNA]</scope>
    <source>
        <strain evidence="11 12">JP610</strain>
    </source>
</reference>
<keyword evidence="12" id="KW-1185">Reference proteome</keyword>
<gene>
    <name evidence="11" type="ORF">SARC_11004</name>
</gene>
<keyword evidence="6" id="KW-0804">Transcription</keyword>
<keyword evidence="4" id="KW-0862">Zinc</keyword>
<feature type="domain" description="C2H2-type" evidence="10">
    <location>
        <begin position="325"/>
        <end position="354"/>
    </location>
</feature>
<evidence type="ECO:0000256" key="1">
    <source>
        <dbReference type="ARBA" id="ARBA00004123"/>
    </source>
</evidence>
<organism evidence="11 12">
    <name type="scientific">Sphaeroforma arctica JP610</name>
    <dbReference type="NCBI Taxonomy" id="667725"/>
    <lineage>
        <taxon>Eukaryota</taxon>
        <taxon>Ichthyosporea</taxon>
        <taxon>Ichthyophonida</taxon>
        <taxon>Sphaeroforma</taxon>
    </lineage>
</organism>
<evidence type="ECO:0000256" key="3">
    <source>
        <dbReference type="ARBA" id="ARBA00022771"/>
    </source>
</evidence>
<proteinExistence type="predicted"/>
<dbReference type="eggNOG" id="KOG1721">
    <property type="taxonomic scope" value="Eukaryota"/>
</dbReference>
<dbReference type="InterPro" id="IPR036236">
    <property type="entry name" value="Znf_C2H2_sf"/>
</dbReference>
<dbReference type="InterPro" id="IPR051061">
    <property type="entry name" value="Zinc_finger_trans_reg"/>
</dbReference>
<dbReference type="EMBL" id="KQ243080">
    <property type="protein sequence ID" value="KNC76497.1"/>
    <property type="molecule type" value="Genomic_DNA"/>
</dbReference>
<dbReference type="Pfam" id="PF00096">
    <property type="entry name" value="zf-C2H2"/>
    <property type="match status" value="1"/>
</dbReference>
<dbReference type="PROSITE" id="PS00028">
    <property type="entry name" value="ZINC_FINGER_C2H2_1"/>
    <property type="match status" value="4"/>
</dbReference>
<keyword evidence="7" id="KW-0539">Nucleus</keyword>
<dbReference type="InterPro" id="IPR013087">
    <property type="entry name" value="Znf_C2H2_type"/>
</dbReference>
<keyword evidence="3 8" id="KW-0863">Zinc-finger</keyword>
<dbReference type="Proteomes" id="UP000054560">
    <property type="component" value="Unassembled WGS sequence"/>
</dbReference>
<dbReference type="GO" id="GO:0006357">
    <property type="term" value="P:regulation of transcription by RNA polymerase II"/>
    <property type="evidence" value="ECO:0007669"/>
    <property type="project" value="TreeGrafter"/>
</dbReference>
<feature type="region of interest" description="Disordered" evidence="9">
    <location>
        <begin position="152"/>
        <end position="210"/>
    </location>
</feature>
<dbReference type="STRING" id="667725.A0A0L0FI84"/>
<dbReference type="AlphaFoldDB" id="A0A0L0FI84"/>
<feature type="domain" description="C2H2-type" evidence="10">
    <location>
        <begin position="241"/>
        <end position="270"/>
    </location>
</feature>
<protein>
    <recommendedName>
        <fullName evidence="10">C2H2-type domain-containing protein</fullName>
    </recommendedName>
</protein>
<dbReference type="GO" id="GO:0008270">
    <property type="term" value="F:zinc ion binding"/>
    <property type="evidence" value="ECO:0007669"/>
    <property type="project" value="UniProtKB-KW"/>
</dbReference>
<evidence type="ECO:0000256" key="8">
    <source>
        <dbReference type="PROSITE-ProRule" id="PRU00042"/>
    </source>
</evidence>
<evidence type="ECO:0000256" key="9">
    <source>
        <dbReference type="SAM" id="MobiDB-lite"/>
    </source>
</evidence>
<evidence type="ECO:0000256" key="2">
    <source>
        <dbReference type="ARBA" id="ARBA00022723"/>
    </source>
</evidence>
<evidence type="ECO:0000313" key="12">
    <source>
        <dbReference type="Proteomes" id="UP000054560"/>
    </source>
</evidence>
<dbReference type="Gene3D" id="3.30.160.60">
    <property type="entry name" value="Classic Zinc Finger"/>
    <property type="match status" value="2"/>
</dbReference>
<accession>A0A0L0FI84</accession>
<dbReference type="PANTHER" id="PTHR46179">
    <property type="entry name" value="ZINC FINGER PROTEIN"/>
    <property type="match status" value="1"/>
</dbReference>
<evidence type="ECO:0000313" key="11">
    <source>
        <dbReference type="EMBL" id="KNC76497.1"/>
    </source>
</evidence>
<dbReference type="SUPFAM" id="SSF57667">
    <property type="entry name" value="beta-beta-alpha zinc fingers"/>
    <property type="match status" value="1"/>
</dbReference>
<keyword evidence="2" id="KW-0479">Metal-binding</keyword>
<dbReference type="GeneID" id="25911508"/>
<dbReference type="SMART" id="SM00355">
    <property type="entry name" value="ZnF_C2H2"/>
    <property type="match status" value="4"/>
</dbReference>
<evidence type="ECO:0000256" key="4">
    <source>
        <dbReference type="ARBA" id="ARBA00022833"/>
    </source>
</evidence>
<evidence type="ECO:0000256" key="6">
    <source>
        <dbReference type="ARBA" id="ARBA00023163"/>
    </source>
</evidence>
<keyword evidence="5" id="KW-0805">Transcription regulation</keyword>